<keyword evidence="6" id="KW-0742">SOS response</keyword>
<reference evidence="8" key="1">
    <citation type="journal article" date="2014" name="Front. Microbiol.">
        <title>High frequency of phylogenetically diverse reductive dehalogenase-homologous genes in deep subseafloor sedimentary metagenomes.</title>
        <authorList>
            <person name="Kawai M."/>
            <person name="Futagami T."/>
            <person name="Toyoda A."/>
            <person name="Takaki Y."/>
            <person name="Nishi S."/>
            <person name="Hori S."/>
            <person name="Arai W."/>
            <person name="Tsubouchi T."/>
            <person name="Morono Y."/>
            <person name="Uchiyama I."/>
            <person name="Ito T."/>
            <person name="Fujiyama A."/>
            <person name="Inagaki F."/>
            <person name="Takami H."/>
        </authorList>
    </citation>
    <scope>NUCLEOTIDE SEQUENCE</scope>
    <source>
        <strain evidence="8">Expedition CK06-06</strain>
    </source>
</reference>
<evidence type="ECO:0000256" key="3">
    <source>
        <dbReference type="ARBA" id="ARBA00022801"/>
    </source>
</evidence>
<dbReference type="InterPro" id="IPR015927">
    <property type="entry name" value="Peptidase_S24_S26A/B/C"/>
</dbReference>
<dbReference type="GO" id="GO:0003677">
    <property type="term" value="F:DNA binding"/>
    <property type="evidence" value="ECO:0007669"/>
    <property type="project" value="InterPro"/>
</dbReference>
<dbReference type="Pfam" id="PF00717">
    <property type="entry name" value="Peptidase_S24"/>
    <property type="match status" value="1"/>
</dbReference>
<dbReference type="PANTHER" id="PTHR33516">
    <property type="entry name" value="LEXA REPRESSOR"/>
    <property type="match status" value="1"/>
</dbReference>
<dbReference type="GO" id="GO:0006281">
    <property type="term" value="P:DNA repair"/>
    <property type="evidence" value="ECO:0007669"/>
    <property type="project" value="UniProtKB-KW"/>
</dbReference>
<dbReference type="InterPro" id="IPR006197">
    <property type="entry name" value="Peptidase_S24_LexA"/>
</dbReference>
<feature type="domain" description="Peptidase S24/S26A/S26B/S26C" evidence="7">
    <location>
        <begin position="32"/>
        <end position="92"/>
    </location>
</feature>
<keyword evidence="4" id="KW-0068">Autocatalytic cleavage</keyword>
<evidence type="ECO:0000259" key="7">
    <source>
        <dbReference type="Pfam" id="PF00717"/>
    </source>
</evidence>
<dbReference type="GO" id="GO:0016787">
    <property type="term" value="F:hydrolase activity"/>
    <property type="evidence" value="ECO:0007669"/>
    <property type="project" value="UniProtKB-KW"/>
</dbReference>
<protein>
    <recommendedName>
        <fullName evidence="7">Peptidase S24/S26A/S26B/S26C domain-containing protein</fullName>
    </recommendedName>
</protein>
<evidence type="ECO:0000256" key="1">
    <source>
        <dbReference type="ARBA" id="ARBA00007484"/>
    </source>
</evidence>
<dbReference type="GO" id="GO:0006355">
    <property type="term" value="P:regulation of DNA-templated transcription"/>
    <property type="evidence" value="ECO:0007669"/>
    <property type="project" value="InterPro"/>
</dbReference>
<feature type="non-terminal residue" evidence="8">
    <location>
        <position position="92"/>
    </location>
</feature>
<proteinExistence type="inferred from homology"/>
<gene>
    <name evidence="8" type="ORF">S12H4_55805</name>
</gene>
<dbReference type="Gene3D" id="2.10.109.10">
    <property type="entry name" value="Umud Fragment, subunit A"/>
    <property type="match status" value="1"/>
</dbReference>
<organism evidence="8">
    <name type="scientific">marine sediment metagenome</name>
    <dbReference type="NCBI Taxonomy" id="412755"/>
    <lineage>
        <taxon>unclassified sequences</taxon>
        <taxon>metagenomes</taxon>
        <taxon>ecological metagenomes</taxon>
    </lineage>
</organism>
<dbReference type="PANTHER" id="PTHR33516:SF2">
    <property type="entry name" value="LEXA REPRESSOR-RELATED"/>
    <property type="match status" value="1"/>
</dbReference>
<dbReference type="EMBL" id="BARW01035837">
    <property type="protein sequence ID" value="GAJ23205.1"/>
    <property type="molecule type" value="Genomic_DNA"/>
</dbReference>
<accession>X1W273</accession>
<keyword evidence="5" id="KW-0234">DNA repair</keyword>
<dbReference type="InterPro" id="IPR036286">
    <property type="entry name" value="LexA/Signal_pep-like_sf"/>
</dbReference>
<evidence type="ECO:0000256" key="6">
    <source>
        <dbReference type="ARBA" id="ARBA00023236"/>
    </source>
</evidence>
<evidence type="ECO:0000256" key="4">
    <source>
        <dbReference type="ARBA" id="ARBA00022813"/>
    </source>
</evidence>
<dbReference type="AlphaFoldDB" id="X1W273"/>
<keyword evidence="3" id="KW-0378">Hydrolase</keyword>
<dbReference type="InterPro" id="IPR050077">
    <property type="entry name" value="LexA_repressor"/>
</dbReference>
<name>X1W273_9ZZZZ</name>
<dbReference type="GO" id="GO:0009432">
    <property type="term" value="P:SOS response"/>
    <property type="evidence" value="ECO:0007669"/>
    <property type="project" value="UniProtKB-KW"/>
</dbReference>
<keyword evidence="2" id="KW-0227">DNA damage</keyword>
<comment type="caution">
    <text evidence="8">The sequence shown here is derived from an EMBL/GenBank/DDBJ whole genome shotgun (WGS) entry which is preliminary data.</text>
</comment>
<dbReference type="PRINTS" id="PR00726">
    <property type="entry name" value="LEXASERPTASE"/>
</dbReference>
<evidence type="ECO:0000313" key="8">
    <source>
        <dbReference type="EMBL" id="GAJ23205.1"/>
    </source>
</evidence>
<dbReference type="SUPFAM" id="SSF51306">
    <property type="entry name" value="LexA/Signal peptidase"/>
    <property type="match status" value="1"/>
</dbReference>
<evidence type="ECO:0000256" key="2">
    <source>
        <dbReference type="ARBA" id="ARBA00022763"/>
    </source>
</evidence>
<evidence type="ECO:0000256" key="5">
    <source>
        <dbReference type="ARBA" id="ARBA00023204"/>
    </source>
</evidence>
<comment type="similarity">
    <text evidence="1">Belongs to the peptidase S24 family.</text>
</comment>
<sequence length="92" mass="10188">MRNQWRFKKEAIDNWIEKSNIGDNKSNKIEVPIIGKVAAGHPILAEENIEGSLAVDSSLIKNPDKVFALRVKGTSMVNAGILDGDFVLVRQQ</sequence>